<sequence length="303" mass="33174">MKRVLLYGLICLIFFPLATKAKSSSRYLLIGGSGNNQVSIIDKTTLKELWSYPLEAGTECNSVDVTASGEILIAYRGGARLVNPENNTVVWDIKAPRTNELSSASVLPGGGFLLAWSGHPAEIMELDDTGKIRKTIPFDTGIDHLHSQFRQVIKNRKGNYLIPLMGKGLLVEIDGNGKQLSSVETGGNPFSALELKDGTIVVPCGDAHVVKQYRKGKEIRCLNQNDIEDISLLFVAEVAMCRNGNLLICNWSGHEADKDQPLVIELDAENRPVWVLPSGRGIGSVSTVKELTEKILKQKNILH</sequence>
<proteinExistence type="predicted"/>
<reference evidence="1" key="1">
    <citation type="submission" date="2020-10" db="EMBL/GenBank/DDBJ databases">
        <authorList>
            <person name="Gilroy R."/>
        </authorList>
    </citation>
    <scope>NUCLEOTIDE SEQUENCE</scope>
    <source>
        <strain evidence="1">CHK158-818</strain>
    </source>
</reference>
<evidence type="ECO:0000313" key="2">
    <source>
        <dbReference type="Proteomes" id="UP000824112"/>
    </source>
</evidence>
<comment type="caution">
    <text evidence="1">The sequence shown here is derived from an EMBL/GenBank/DDBJ whole genome shotgun (WGS) entry which is preliminary data.</text>
</comment>
<organism evidence="1 2">
    <name type="scientific">Candidatus Gallibacteroides avistercoris</name>
    <dbReference type="NCBI Taxonomy" id="2840833"/>
    <lineage>
        <taxon>Bacteria</taxon>
        <taxon>Pseudomonadati</taxon>
        <taxon>Bacteroidota</taxon>
        <taxon>Bacteroidia</taxon>
        <taxon>Bacteroidales</taxon>
        <taxon>Bacteroidaceae</taxon>
        <taxon>Bacteroidaceae incertae sedis</taxon>
        <taxon>Candidatus Gallibacteroides</taxon>
    </lineage>
</organism>
<reference evidence="1" key="2">
    <citation type="journal article" date="2021" name="PeerJ">
        <title>Extensive microbial diversity within the chicken gut microbiome revealed by metagenomics and culture.</title>
        <authorList>
            <person name="Gilroy R."/>
            <person name="Ravi A."/>
            <person name="Getino M."/>
            <person name="Pursley I."/>
            <person name="Horton D.L."/>
            <person name="Alikhan N.F."/>
            <person name="Baker D."/>
            <person name="Gharbi K."/>
            <person name="Hall N."/>
            <person name="Watson M."/>
            <person name="Adriaenssens E.M."/>
            <person name="Foster-Nyarko E."/>
            <person name="Jarju S."/>
            <person name="Secka A."/>
            <person name="Antonio M."/>
            <person name="Oren A."/>
            <person name="Chaudhuri R.R."/>
            <person name="La Ragione R."/>
            <person name="Hildebrand F."/>
            <person name="Pallen M.J."/>
        </authorList>
    </citation>
    <scope>NUCLEOTIDE SEQUENCE</scope>
    <source>
        <strain evidence="1">CHK158-818</strain>
    </source>
</reference>
<dbReference type="AlphaFoldDB" id="A0A9D1M835"/>
<dbReference type="Pfam" id="PF22701">
    <property type="entry name" value="Mala_s_1-like"/>
    <property type="match status" value="1"/>
</dbReference>
<dbReference type="Gene3D" id="2.130.10.10">
    <property type="entry name" value="YVTN repeat-like/Quinoprotein amine dehydrogenase"/>
    <property type="match status" value="1"/>
</dbReference>
<name>A0A9D1M835_9BACT</name>
<accession>A0A9D1M835</accession>
<dbReference type="EMBL" id="DVNA01000159">
    <property type="protein sequence ID" value="HIU55570.1"/>
    <property type="molecule type" value="Genomic_DNA"/>
</dbReference>
<gene>
    <name evidence="1" type="ORF">IAB03_07195</name>
</gene>
<dbReference type="InterPro" id="IPR011044">
    <property type="entry name" value="Quino_amine_DH_bsu"/>
</dbReference>
<dbReference type="SUPFAM" id="SSF50969">
    <property type="entry name" value="YVTN repeat-like/Quinoprotein amine dehydrogenase"/>
    <property type="match status" value="1"/>
</dbReference>
<protein>
    <submittedName>
        <fullName evidence="1">PQQ-like beta-propeller repeat protein</fullName>
    </submittedName>
</protein>
<dbReference type="InterPro" id="IPR054550">
    <property type="entry name" value="Mala_s_1-like"/>
</dbReference>
<dbReference type="Proteomes" id="UP000824112">
    <property type="component" value="Unassembled WGS sequence"/>
</dbReference>
<dbReference type="InterPro" id="IPR015943">
    <property type="entry name" value="WD40/YVTN_repeat-like_dom_sf"/>
</dbReference>
<evidence type="ECO:0000313" key="1">
    <source>
        <dbReference type="EMBL" id="HIU55570.1"/>
    </source>
</evidence>